<comment type="similarity">
    <text evidence="6">Belongs to the major facilitator superfamily. Allantoate permease family.</text>
</comment>
<feature type="domain" description="Major facilitator superfamily (MFS) profile" evidence="9">
    <location>
        <begin position="48"/>
        <end position="481"/>
    </location>
</feature>
<evidence type="ECO:0000313" key="10">
    <source>
        <dbReference type="EMBL" id="OJD32097.1"/>
    </source>
</evidence>
<evidence type="ECO:0000256" key="5">
    <source>
        <dbReference type="ARBA" id="ARBA00023136"/>
    </source>
</evidence>
<dbReference type="Proteomes" id="UP000183809">
    <property type="component" value="Unassembled WGS sequence"/>
</dbReference>
<feature type="transmembrane region" description="Helical" evidence="8">
    <location>
        <begin position="145"/>
        <end position="165"/>
    </location>
</feature>
<dbReference type="GO" id="GO:0022857">
    <property type="term" value="F:transmembrane transporter activity"/>
    <property type="evidence" value="ECO:0007669"/>
    <property type="project" value="InterPro"/>
</dbReference>
<feature type="transmembrane region" description="Helical" evidence="8">
    <location>
        <begin position="359"/>
        <end position="379"/>
    </location>
</feature>
<feature type="transmembrane region" description="Helical" evidence="8">
    <location>
        <begin position="394"/>
        <end position="413"/>
    </location>
</feature>
<feature type="transmembrane region" description="Helical" evidence="8">
    <location>
        <begin position="425"/>
        <end position="445"/>
    </location>
</feature>
<evidence type="ECO:0000256" key="3">
    <source>
        <dbReference type="ARBA" id="ARBA00022692"/>
    </source>
</evidence>
<keyword evidence="2" id="KW-0813">Transport</keyword>
<reference evidence="10 11" key="1">
    <citation type="submission" date="2016-10" db="EMBL/GenBank/DDBJ databases">
        <title>Proteomics and genomics reveal pathogen-plant mechanisms compatible with a hemibiotrophic lifestyle of Diplodia corticola.</title>
        <authorList>
            <person name="Fernandes I."/>
            <person name="De Jonge R."/>
            <person name="Van De Peer Y."/>
            <person name="Devreese B."/>
            <person name="Alves A."/>
            <person name="Esteves A.C."/>
        </authorList>
    </citation>
    <scope>NUCLEOTIDE SEQUENCE [LARGE SCALE GENOMIC DNA]</scope>
    <source>
        <strain evidence="10 11">CBS 112549</strain>
    </source>
</reference>
<evidence type="ECO:0000256" key="7">
    <source>
        <dbReference type="SAM" id="MobiDB-lite"/>
    </source>
</evidence>
<evidence type="ECO:0000256" key="4">
    <source>
        <dbReference type="ARBA" id="ARBA00022989"/>
    </source>
</evidence>
<feature type="transmembrane region" description="Helical" evidence="8">
    <location>
        <begin position="208"/>
        <end position="229"/>
    </location>
</feature>
<dbReference type="PANTHER" id="PTHR43791">
    <property type="entry name" value="PERMEASE-RELATED"/>
    <property type="match status" value="1"/>
</dbReference>
<dbReference type="GeneID" id="31016061"/>
<comment type="subcellular location">
    <subcellularLocation>
        <location evidence="1">Membrane</location>
        <topology evidence="1">Multi-pass membrane protein</topology>
    </subcellularLocation>
</comment>
<feature type="transmembrane region" description="Helical" evidence="8">
    <location>
        <begin position="318"/>
        <end position="338"/>
    </location>
</feature>
<dbReference type="OrthoDB" id="6730379at2759"/>
<evidence type="ECO:0000256" key="8">
    <source>
        <dbReference type="SAM" id="Phobius"/>
    </source>
</evidence>
<dbReference type="AlphaFoldDB" id="A0A1J9QUL7"/>
<organism evidence="10 11">
    <name type="scientific">Diplodia corticola</name>
    <dbReference type="NCBI Taxonomy" id="236234"/>
    <lineage>
        <taxon>Eukaryota</taxon>
        <taxon>Fungi</taxon>
        <taxon>Dikarya</taxon>
        <taxon>Ascomycota</taxon>
        <taxon>Pezizomycotina</taxon>
        <taxon>Dothideomycetes</taxon>
        <taxon>Dothideomycetes incertae sedis</taxon>
        <taxon>Botryosphaeriales</taxon>
        <taxon>Botryosphaeriaceae</taxon>
        <taxon>Diplodia</taxon>
    </lineage>
</organism>
<feature type="transmembrane region" description="Helical" evidence="8">
    <location>
        <begin position="457"/>
        <end position="477"/>
    </location>
</feature>
<sequence length="521" mass="56538">METKTEKSSDPTTQQDSKHLPDDIQVGEVENYTEEEERAVRRKIDLHLMPLLMITYLIQFLDKSCISYSALWGMRQDVGLYGSQYSWLTTIFYIGYLVAEFPLNYLFQRFHITRVCGVIIGLWGTVLLCMAAADDFASLMTTRFLLGALEAGVSPCFVLLTSMFYKRSEQPLRTSLWFSMNGAAQILGGPIAYAIGHITRALLPAWKFPFLIFGALTVTWSLVFTLLAAPNPASASRFLTPRERRIAVARLVVAANTDGGQLDTRVFRPHQALEAARDVKSWLLVAFTVASNVPNGGVVAFGPLIVEGFGFDKLGTTLLGMPSGGVQIVALLVSGWLAGRYTTTTTKSRSGGAGGGARIALMLGGIGVALAGTVMMYAIPEGGEGGKSKYGRLIGYYLLPGFSATYVLSLGLIQANVAGRTKKGVVTAGLFVAYCVGNVVGPQLFFAEEAPRYRSGFVAMIVCFAVQAGVLGAYWVVCRRENARRDRVHGLPYGGDASGESIEQGLSDLTDMENPHFRYAL</sequence>
<protein>
    <submittedName>
        <fullName evidence="10">Mfs allantoate transporter</fullName>
    </submittedName>
</protein>
<evidence type="ECO:0000259" key="9">
    <source>
        <dbReference type="PROSITE" id="PS50850"/>
    </source>
</evidence>
<feature type="transmembrane region" description="Helical" evidence="8">
    <location>
        <begin position="115"/>
        <end position="133"/>
    </location>
</feature>
<feature type="transmembrane region" description="Helical" evidence="8">
    <location>
        <begin position="51"/>
        <end position="73"/>
    </location>
</feature>
<dbReference type="InterPro" id="IPR020846">
    <property type="entry name" value="MFS_dom"/>
</dbReference>
<dbReference type="GO" id="GO:0016020">
    <property type="term" value="C:membrane"/>
    <property type="evidence" value="ECO:0007669"/>
    <property type="project" value="UniProtKB-SubCell"/>
</dbReference>
<dbReference type="SUPFAM" id="SSF103473">
    <property type="entry name" value="MFS general substrate transporter"/>
    <property type="match status" value="1"/>
</dbReference>
<accession>A0A1J9QUL7</accession>
<dbReference type="PANTHER" id="PTHR43791:SF97">
    <property type="entry name" value="ALLANTOATE TRANSPORTER, PUTATIVE (AFU_ORTHOLOGUE AFUA_1G14700)-RELATED"/>
    <property type="match status" value="1"/>
</dbReference>
<evidence type="ECO:0000256" key="2">
    <source>
        <dbReference type="ARBA" id="ARBA00022448"/>
    </source>
</evidence>
<keyword evidence="3 8" id="KW-0812">Transmembrane</keyword>
<name>A0A1J9QUL7_9PEZI</name>
<dbReference type="InterPro" id="IPR036259">
    <property type="entry name" value="MFS_trans_sf"/>
</dbReference>
<evidence type="ECO:0000256" key="1">
    <source>
        <dbReference type="ARBA" id="ARBA00004141"/>
    </source>
</evidence>
<evidence type="ECO:0000313" key="11">
    <source>
        <dbReference type="Proteomes" id="UP000183809"/>
    </source>
</evidence>
<dbReference type="RefSeq" id="XP_020128357.1">
    <property type="nucleotide sequence ID" value="XM_020275800.1"/>
</dbReference>
<dbReference type="Pfam" id="PF07690">
    <property type="entry name" value="MFS_1"/>
    <property type="match status" value="1"/>
</dbReference>
<feature type="transmembrane region" description="Helical" evidence="8">
    <location>
        <begin position="282"/>
        <end position="306"/>
    </location>
</feature>
<dbReference type="Gene3D" id="1.20.1250.20">
    <property type="entry name" value="MFS general substrate transporter like domains"/>
    <property type="match status" value="2"/>
</dbReference>
<comment type="caution">
    <text evidence="10">The sequence shown here is derived from an EMBL/GenBank/DDBJ whole genome shotgun (WGS) entry which is preliminary data.</text>
</comment>
<keyword evidence="4 8" id="KW-1133">Transmembrane helix</keyword>
<keyword evidence="5 8" id="KW-0472">Membrane</keyword>
<dbReference type="InterPro" id="IPR011701">
    <property type="entry name" value="MFS"/>
</dbReference>
<feature type="region of interest" description="Disordered" evidence="7">
    <location>
        <begin position="1"/>
        <end position="22"/>
    </location>
</feature>
<feature type="transmembrane region" description="Helical" evidence="8">
    <location>
        <begin position="85"/>
        <end position="103"/>
    </location>
</feature>
<evidence type="ECO:0000256" key="6">
    <source>
        <dbReference type="ARBA" id="ARBA00037968"/>
    </source>
</evidence>
<dbReference type="PROSITE" id="PS50850">
    <property type="entry name" value="MFS"/>
    <property type="match status" value="1"/>
</dbReference>
<proteinExistence type="inferred from homology"/>
<keyword evidence="11" id="KW-1185">Reference proteome</keyword>
<dbReference type="EMBL" id="MNUE01000041">
    <property type="protein sequence ID" value="OJD32097.1"/>
    <property type="molecule type" value="Genomic_DNA"/>
</dbReference>
<feature type="transmembrane region" description="Helical" evidence="8">
    <location>
        <begin position="177"/>
        <end position="196"/>
    </location>
</feature>
<gene>
    <name evidence="10" type="ORF">BKCO1_4100039</name>
</gene>
<dbReference type="FunFam" id="1.20.1250.20:FF:000064">
    <property type="entry name" value="MFS allantoate transporter"/>
    <property type="match status" value="1"/>
</dbReference>